<proteinExistence type="predicted"/>
<reference evidence="1" key="1">
    <citation type="submission" date="2014-11" db="EMBL/GenBank/DDBJ databases">
        <authorList>
            <person name="Amaro Gonzalez C."/>
        </authorList>
    </citation>
    <scope>NUCLEOTIDE SEQUENCE</scope>
</reference>
<protein>
    <submittedName>
        <fullName evidence="1">Uncharacterized protein</fullName>
    </submittedName>
</protein>
<organism evidence="1">
    <name type="scientific">Anguilla anguilla</name>
    <name type="common">European freshwater eel</name>
    <name type="synonym">Muraena anguilla</name>
    <dbReference type="NCBI Taxonomy" id="7936"/>
    <lineage>
        <taxon>Eukaryota</taxon>
        <taxon>Metazoa</taxon>
        <taxon>Chordata</taxon>
        <taxon>Craniata</taxon>
        <taxon>Vertebrata</taxon>
        <taxon>Euteleostomi</taxon>
        <taxon>Actinopterygii</taxon>
        <taxon>Neopterygii</taxon>
        <taxon>Teleostei</taxon>
        <taxon>Anguilliformes</taxon>
        <taxon>Anguillidae</taxon>
        <taxon>Anguilla</taxon>
    </lineage>
</organism>
<dbReference type="AlphaFoldDB" id="A0A0E9QT82"/>
<evidence type="ECO:0000313" key="1">
    <source>
        <dbReference type="EMBL" id="JAH20044.1"/>
    </source>
</evidence>
<name>A0A0E9QT82_ANGAN</name>
<dbReference type="EMBL" id="GBXM01088533">
    <property type="protein sequence ID" value="JAH20044.1"/>
    <property type="molecule type" value="Transcribed_RNA"/>
</dbReference>
<dbReference type="EMBL" id="GBXM01108428">
    <property type="protein sequence ID" value="JAH00149.1"/>
    <property type="molecule type" value="Transcribed_RNA"/>
</dbReference>
<reference evidence="1" key="2">
    <citation type="journal article" date="2015" name="Fish Shellfish Immunol.">
        <title>Early steps in the European eel (Anguilla anguilla)-Vibrio vulnificus interaction in the gills: Role of the RtxA13 toxin.</title>
        <authorList>
            <person name="Callol A."/>
            <person name="Pajuelo D."/>
            <person name="Ebbesson L."/>
            <person name="Teles M."/>
            <person name="MacKenzie S."/>
            <person name="Amaro C."/>
        </authorList>
    </citation>
    <scope>NUCLEOTIDE SEQUENCE</scope>
</reference>
<sequence length="34" mass="3925">MLNASGQEWGTRFKNTEETDLSLVVLRSHYKGQE</sequence>
<accession>A0A0E9QT82</accession>